<feature type="transmembrane region" description="Helical" evidence="6">
    <location>
        <begin position="192"/>
        <end position="212"/>
    </location>
</feature>
<comment type="subcellular location">
    <subcellularLocation>
        <location evidence="1">Membrane</location>
    </subcellularLocation>
</comment>
<evidence type="ECO:0000256" key="5">
    <source>
        <dbReference type="SAM" id="Coils"/>
    </source>
</evidence>
<dbReference type="GO" id="GO:0004888">
    <property type="term" value="F:transmembrane signaling receptor activity"/>
    <property type="evidence" value="ECO:0007669"/>
    <property type="project" value="TreeGrafter"/>
</dbReference>
<feature type="domain" description="Methyl-accepting transducer" evidence="7">
    <location>
        <begin position="546"/>
        <end position="775"/>
    </location>
</feature>
<gene>
    <name evidence="9" type="ORF">HQ393_05455</name>
</gene>
<keyword evidence="6" id="KW-0812">Transmembrane</keyword>
<dbReference type="Gene3D" id="1.10.287.950">
    <property type="entry name" value="Methyl-accepting chemotaxis protein"/>
    <property type="match status" value="1"/>
</dbReference>
<organism evidence="9 10">
    <name type="scientific">Chitinibacter bivalviorum</name>
    <dbReference type="NCBI Taxonomy" id="2739434"/>
    <lineage>
        <taxon>Bacteria</taxon>
        <taxon>Pseudomonadati</taxon>
        <taxon>Pseudomonadota</taxon>
        <taxon>Betaproteobacteria</taxon>
        <taxon>Neisseriales</taxon>
        <taxon>Chitinibacteraceae</taxon>
        <taxon>Chitinibacter</taxon>
    </lineage>
</organism>
<dbReference type="InterPro" id="IPR004089">
    <property type="entry name" value="MCPsignal_dom"/>
</dbReference>
<sequence length="849" mass="91477">MSFLSSLKVRTQMGLGFGIILLLLLIISFLAFSRMATLDESVNLLVKDRYPKTVYANNVISQVNQVARSTRNILLFSDINKINSEIDSIADARKRISESLEKLDQTIKNEDARAKFKVVTEARKDYVKNLEDFLVLIKSGQKEAALTLLLGPMRDAQLAYMKSIDDVIDFQSKLMENEGVKAAATVESAKKLILIIGFSALSLGLLIAWLIVRALMKQLGGEPSQAAAIALAVAKGNMNNTIHLQPGDTSSVMAAMKQMQGAITTFADEQNKMAEQHALGWIKVQMDSNKFSGSFAKMANDVNALVNSHIAVKMKIVEVISEYSKGNFQPDMDRLPGDKAKITAAIDDVKTALVTISNDVKMLAEAGSQGDFSKRAQADKYAFLFRDMIKDLNLLVETCDVGFNDVLRVANALAAGDLTQSINKNYPGLFGQTKEGVNATVESLRKIVSEIELVVEAAADRGDFSVKIDLSEKQGFTRRLSELLNQLSSVTDNGLRDVMRVSQALSEGDLTQTIKQEYPGLFGETRLAVNSTVENLQRLVGEIQYCGSSITTAAKEISQGNSDLSRRTEAQAASLEETASSMEELTSTVKQNADNAIVARQLAHSSSEVATKGGVVVNKVVDTMSMINESSRKIVDIISVIDGIAFQTNILALNAAVEAARAGEQGRGFAVVASEVRNLAQRSSLAAKEIKVLISDSVSKVEGGAKLVAEAGSTMLEIESSIKRVTDIMSEISSASSEQSAGIGQVNQAIIQMDEVTQQNAALVEEASAAAESLEEQAQTLGDAISVFKLAHNERKTLLPKVTQTIAKPSVAKNVDGAKALVARAATAGGAQSVGKLLNQQDEESWTEF</sequence>
<dbReference type="InterPro" id="IPR003660">
    <property type="entry name" value="HAMP_dom"/>
</dbReference>
<dbReference type="Gene3D" id="1.20.120.1530">
    <property type="match status" value="2"/>
</dbReference>
<dbReference type="SUPFAM" id="SSF58104">
    <property type="entry name" value="Methyl-accepting chemotaxis protein (MCP) signaling domain"/>
    <property type="match status" value="1"/>
</dbReference>
<dbReference type="EMBL" id="CP058627">
    <property type="protein sequence ID" value="QLG87746.1"/>
    <property type="molecule type" value="Genomic_DNA"/>
</dbReference>
<dbReference type="PROSITE" id="PS50885">
    <property type="entry name" value="HAMP"/>
    <property type="match status" value="2"/>
</dbReference>
<dbReference type="CDD" id="cd11386">
    <property type="entry name" value="MCP_signal"/>
    <property type="match status" value="1"/>
</dbReference>
<dbReference type="GO" id="GO:0007165">
    <property type="term" value="P:signal transduction"/>
    <property type="evidence" value="ECO:0007669"/>
    <property type="project" value="UniProtKB-KW"/>
</dbReference>
<dbReference type="GO" id="GO:0006935">
    <property type="term" value="P:chemotaxis"/>
    <property type="evidence" value="ECO:0007669"/>
    <property type="project" value="TreeGrafter"/>
</dbReference>
<dbReference type="AlphaFoldDB" id="A0A7H9BHK4"/>
<reference evidence="9 10" key="1">
    <citation type="submission" date="2020-07" db="EMBL/GenBank/DDBJ databases">
        <title>Complete genome sequence of Chitinibacter sp. 2T18.</title>
        <authorList>
            <person name="Bae J.-W."/>
            <person name="Choi J.-W."/>
        </authorList>
    </citation>
    <scope>NUCLEOTIDE SEQUENCE [LARGE SCALE GENOMIC DNA]</scope>
    <source>
        <strain evidence="9 10">2T18</strain>
    </source>
</reference>
<evidence type="ECO:0000259" key="8">
    <source>
        <dbReference type="PROSITE" id="PS50885"/>
    </source>
</evidence>
<feature type="domain" description="HAMP" evidence="8">
    <location>
        <begin position="404"/>
        <end position="449"/>
    </location>
</feature>
<feature type="domain" description="HAMP" evidence="8">
    <location>
        <begin position="495"/>
        <end position="541"/>
    </location>
</feature>
<evidence type="ECO:0000256" key="6">
    <source>
        <dbReference type="SAM" id="Phobius"/>
    </source>
</evidence>
<accession>A0A7H9BHK4</accession>
<evidence type="ECO:0000259" key="7">
    <source>
        <dbReference type="PROSITE" id="PS50111"/>
    </source>
</evidence>
<proteinExistence type="inferred from homology"/>
<evidence type="ECO:0000313" key="9">
    <source>
        <dbReference type="EMBL" id="QLG87746.1"/>
    </source>
</evidence>
<dbReference type="PROSITE" id="PS50111">
    <property type="entry name" value="CHEMOTAXIS_TRANSDUC_2"/>
    <property type="match status" value="1"/>
</dbReference>
<protein>
    <submittedName>
        <fullName evidence="9">MCP four helix bundle domain-containing protein</fullName>
    </submittedName>
</protein>
<evidence type="ECO:0000256" key="4">
    <source>
        <dbReference type="PROSITE-ProRule" id="PRU00284"/>
    </source>
</evidence>
<dbReference type="InterPro" id="IPR024478">
    <property type="entry name" value="HlyB_4HB_MCP"/>
</dbReference>
<comment type="similarity">
    <text evidence="3">Belongs to the methyl-accepting chemotaxis (MCP) protein family.</text>
</comment>
<dbReference type="InterPro" id="IPR047347">
    <property type="entry name" value="YvaQ-like_sensor"/>
</dbReference>
<evidence type="ECO:0000256" key="1">
    <source>
        <dbReference type="ARBA" id="ARBA00004370"/>
    </source>
</evidence>
<keyword evidence="2" id="KW-0488">Methylation</keyword>
<dbReference type="Pfam" id="PF18575">
    <property type="entry name" value="HAMP_N3"/>
    <property type="match status" value="1"/>
</dbReference>
<dbReference type="PANTHER" id="PTHR43531">
    <property type="entry name" value="PROTEIN ICFG"/>
    <property type="match status" value="1"/>
</dbReference>
<evidence type="ECO:0000256" key="2">
    <source>
        <dbReference type="ARBA" id="ARBA00022481"/>
    </source>
</evidence>
<dbReference type="InterPro" id="IPR041395">
    <property type="entry name" value="McpB_HAMP_3rd"/>
</dbReference>
<keyword evidence="4" id="KW-0807">Transducer</keyword>
<keyword evidence="6" id="KW-1133">Transmembrane helix</keyword>
<keyword evidence="6" id="KW-0472">Membrane</keyword>
<dbReference type="Pfam" id="PF12729">
    <property type="entry name" value="4HB_MCP_1"/>
    <property type="match status" value="1"/>
</dbReference>
<feature type="coiled-coil region" evidence="5">
    <location>
        <begin position="746"/>
        <end position="784"/>
    </location>
</feature>
<dbReference type="KEGG" id="chiz:HQ393_05455"/>
<dbReference type="GO" id="GO:0005886">
    <property type="term" value="C:plasma membrane"/>
    <property type="evidence" value="ECO:0007669"/>
    <property type="project" value="TreeGrafter"/>
</dbReference>
<dbReference type="InterPro" id="IPR051310">
    <property type="entry name" value="MCP_chemotaxis"/>
</dbReference>
<evidence type="ECO:0000313" key="10">
    <source>
        <dbReference type="Proteomes" id="UP000509597"/>
    </source>
</evidence>
<evidence type="ECO:0000256" key="3">
    <source>
        <dbReference type="ARBA" id="ARBA00029447"/>
    </source>
</evidence>
<keyword evidence="10" id="KW-1185">Reference proteome</keyword>
<feature type="transmembrane region" description="Helical" evidence="6">
    <location>
        <begin position="12"/>
        <end position="32"/>
    </location>
</feature>
<dbReference type="Pfam" id="PF00015">
    <property type="entry name" value="MCPsignal"/>
    <property type="match status" value="1"/>
</dbReference>
<dbReference type="Proteomes" id="UP000509597">
    <property type="component" value="Chromosome"/>
</dbReference>
<dbReference type="CDD" id="cd19411">
    <property type="entry name" value="MCP2201-like_sensor"/>
    <property type="match status" value="1"/>
</dbReference>
<dbReference type="PANTHER" id="PTHR43531:SF14">
    <property type="entry name" value="METHYL-ACCEPTING CHEMOTAXIS PROTEIN I-RELATED"/>
    <property type="match status" value="1"/>
</dbReference>
<name>A0A7H9BHK4_9NEIS</name>
<dbReference type="RefSeq" id="WP_179357826.1">
    <property type="nucleotide sequence ID" value="NZ_CP058627.1"/>
</dbReference>
<dbReference type="SMART" id="SM00283">
    <property type="entry name" value="MA"/>
    <property type="match status" value="1"/>
</dbReference>
<keyword evidence="5" id="KW-0175">Coiled coil</keyword>
<dbReference type="FunFam" id="1.10.287.950:FF:000001">
    <property type="entry name" value="Methyl-accepting chemotaxis sensory transducer"/>
    <property type="match status" value="1"/>
</dbReference>